<name>A0A7K1V9G2_9NOCA</name>
<sequence>MRKPSSAAPPLRSWPLAQSAPGPPATGTRALPSTQPSSNNPNRAAFGGTLYSMTDPFFGIMAYGRLGRDYRVWNTVGSIEFLAPGRGTVTATMHLPRQQVDAIRDTTHSGAKSITDHTAEILDETGTLVARATQKLYVRHLRRQAVD</sequence>
<dbReference type="RefSeq" id="WP_157392829.1">
    <property type="nucleotide sequence ID" value="NZ_WRPP01000012.1"/>
</dbReference>
<feature type="region of interest" description="Disordered" evidence="1">
    <location>
        <begin position="1"/>
        <end position="43"/>
    </location>
</feature>
<protein>
    <submittedName>
        <fullName evidence="2">DUF4442 domain-containing protein</fullName>
    </submittedName>
</protein>
<dbReference type="AlphaFoldDB" id="A0A7K1V9G2"/>
<proteinExistence type="predicted"/>
<accession>A0A7K1V9G2</accession>
<gene>
    <name evidence="2" type="ORF">GPX89_39355</name>
</gene>
<organism evidence="2 3">
    <name type="scientific">Nocardia terrae</name>
    <dbReference type="NCBI Taxonomy" id="2675851"/>
    <lineage>
        <taxon>Bacteria</taxon>
        <taxon>Bacillati</taxon>
        <taxon>Actinomycetota</taxon>
        <taxon>Actinomycetes</taxon>
        <taxon>Mycobacteriales</taxon>
        <taxon>Nocardiaceae</taxon>
        <taxon>Nocardia</taxon>
    </lineage>
</organism>
<dbReference type="SUPFAM" id="SSF54637">
    <property type="entry name" value="Thioesterase/thiol ester dehydrase-isomerase"/>
    <property type="match status" value="1"/>
</dbReference>
<keyword evidence="3" id="KW-1185">Reference proteome</keyword>
<dbReference type="EMBL" id="WRPP01000012">
    <property type="protein sequence ID" value="MVU83283.1"/>
    <property type="molecule type" value="Genomic_DNA"/>
</dbReference>
<dbReference type="InterPro" id="IPR029069">
    <property type="entry name" value="HotDog_dom_sf"/>
</dbReference>
<dbReference type="Proteomes" id="UP000466794">
    <property type="component" value="Unassembled WGS sequence"/>
</dbReference>
<dbReference type="Gene3D" id="3.10.129.10">
    <property type="entry name" value="Hotdog Thioesterase"/>
    <property type="match status" value="1"/>
</dbReference>
<evidence type="ECO:0000313" key="3">
    <source>
        <dbReference type="Proteomes" id="UP000466794"/>
    </source>
</evidence>
<feature type="compositionally biased region" description="Polar residues" evidence="1">
    <location>
        <begin position="31"/>
        <end position="42"/>
    </location>
</feature>
<dbReference type="Pfam" id="PF14539">
    <property type="entry name" value="DUF4442"/>
    <property type="match status" value="1"/>
</dbReference>
<evidence type="ECO:0000313" key="2">
    <source>
        <dbReference type="EMBL" id="MVU83283.1"/>
    </source>
</evidence>
<dbReference type="InterPro" id="IPR027961">
    <property type="entry name" value="DUF4442"/>
</dbReference>
<reference evidence="2 3" key="1">
    <citation type="submission" date="2019-12" db="EMBL/GenBank/DDBJ databases">
        <title>Nocardia sp. nov. ET3-3 isolated from soil.</title>
        <authorList>
            <person name="Kanchanasin P."/>
            <person name="Tanasupawat S."/>
            <person name="Yuki M."/>
            <person name="Kudo T."/>
        </authorList>
    </citation>
    <scope>NUCLEOTIDE SEQUENCE [LARGE SCALE GENOMIC DNA]</scope>
    <source>
        <strain evidence="2 3">ET3-3</strain>
    </source>
</reference>
<evidence type="ECO:0000256" key="1">
    <source>
        <dbReference type="SAM" id="MobiDB-lite"/>
    </source>
</evidence>
<comment type="caution">
    <text evidence="2">The sequence shown here is derived from an EMBL/GenBank/DDBJ whole genome shotgun (WGS) entry which is preliminary data.</text>
</comment>